<feature type="transmembrane region" description="Helical" evidence="8">
    <location>
        <begin position="97"/>
        <end position="116"/>
    </location>
</feature>
<gene>
    <name evidence="10" type="ORF">FHU37_004579</name>
</gene>
<evidence type="ECO:0000313" key="11">
    <source>
        <dbReference type="Proteomes" id="UP000567795"/>
    </source>
</evidence>
<dbReference type="InterPro" id="IPR036259">
    <property type="entry name" value="MFS_trans_sf"/>
</dbReference>
<feature type="transmembrane region" description="Helical" evidence="8">
    <location>
        <begin position="454"/>
        <end position="474"/>
    </location>
</feature>
<proteinExistence type="predicted"/>
<dbReference type="Proteomes" id="UP000567795">
    <property type="component" value="Unassembled WGS sequence"/>
</dbReference>
<dbReference type="RefSeq" id="WP_179816538.1">
    <property type="nucleotide sequence ID" value="NZ_JACBZD010000002.1"/>
</dbReference>
<evidence type="ECO:0000256" key="7">
    <source>
        <dbReference type="SAM" id="MobiDB-lite"/>
    </source>
</evidence>
<dbReference type="GO" id="GO:0005886">
    <property type="term" value="C:plasma membrane"/>
    <property type="evidence" value="ECO:0007669"/>
    <property type="project" value="UniProtKB-SubCell"/>
</dbReference>
<dbReference type="PANTHER" id="PTHR23517">
    <property type="entry name" value="RESISTANCE PROTEIN MDTM, PUTATIVE-RELATED-RELATED"/>
    <property type="match status" value="1"/>
</dbReference>
<keyword evidence="3" id="KW-1003">Cell membrane</keyword>
<dbReference type="PROSITE" id="PS50850">
    <property type="entry name" value="MFS"/>
    <property type="match status" value="1"/>
</dbReference>
<evidence type="ECO:0000313" key="10">
    <source>
        <dbReference type="EMBL" id="NYI07550.1"/>
    </source>
</evidence>
<reference evidence="10 11" key="1">
    <citation type="submission" date="2020-07" db="EMBL/GenBank/DDBJ databases">
        <title>Sequencing the genomes of 1000 actinobacteria strains.</title>
        <authorList>
            <person name="Klenk H.-P."/>
        </authorList>
    </citation>
    <scope>NUCLEOTIDE SEQUENCE [LARGE SCALE GENOMIC DNA]</scope>
    <source>
        <strain evidence="10 11">DSM 42178</strain>
    </source>
</reference>
<feature type="domain" description="Major facilitator superfamily (MFS) profile" evidence="9">
    <location>
        <begin position="59"/>
        <end position="504"/>
    </location>
</feature>
<keyword evidence="4 8" id="KW-0812">Transmembrane</keyword>
<feature type="transmembrane region" description="Helical" evidence="8">
    <location>
        <begin position="136"/>
        <end position="160"/>
    </location>
</feature>
<feature type="compositionally biased region" description="Pro residues" evidence="7">
    <location>
        <begin position="257"/>
        <end position="268"/>
    </location>
</feature>
<dbReference type="InterPro" id="IPR011701">
    <property type="entry name" value="MFS"/>
</dbReference>
<dbReference type="InterPro" id="IPR020846">
    <property type="entry name" value="MFS_dom"/>
</dbReference>
<accession>A0A853A264</accession>
<dbReference type="EMBL" id="JACBZD010000002">
    <property type="protein sequence ID" value="NYI07550.1"/>
    <property type="molecule type" value="Genomic_DNA"/>
</dbReference>
<name>A0A853A264_9ACTN</name>
<sequence>MAHHPSDRGTPDPGCPERSSADRDPEDPEAAGRTTGPAPLGRTPGPVAGPARLLPPPGPLRGYAVLTLTMSFGRGIFLAGAVLYFTQVVGVSGTQAGTALTVSAFAGMAAAVPGGVLSDRFGHRRVLLGLLVLQAVLFALWPLAGSFGALLLLSAAMGIVEGASRPVRAAYLGHLAGPEQRVAARAYNRAVLNAGIAAGALLAGVVLSAGSPSAQRLLFEVNALGLLLATAVLLRLPDSAGTRRIRSGGEGAEPVPRTSPEPAEPPVAPGSDSDVAATPGGPAGPAVPAAPGVPDGTAVPAGAAGKAVPAARRVSQDRRYQVLALLCGLMSRHTELTSVALPLWVVLHDGVPPWVVSACLLVNTLMAVTLQVWISRGTESVPAAVGALRRAGWAILAGCGLAAVSGAMTVPWMTGTLLVAVAAITVGELLASAGEWELSFGMAPTERLGEYQGAWSLFGQACGALAPMAVGAALSAWGAWAWLAFGAVFPLAAALTGPAAGGRPVRARRV</sequence>
<dbReference type="InterPro" id="IPR050171">
    <property type="entry name" value="MFS_Transporters"/>
</dbReference>
<dbReference type="GO" id="GO:0022857">
    <property type="term" value="F:transmembrane transporter activity"/>
    <property type="evidence" value="ECO:0007669"/>
    <property type="project" value="InterPro"/>
</dbReference>
<protein>
    <recommendedName>
        <fullName evidence="9">Major facilitator superfamily (MFS) profile domain-containing protein</fullName>
    </recommendedName>
</protein>
<keyword evidence="11" id="KW-1185">Reference proteome</keyword>
<dbReference type="AlphaFoldDB" id="A0A853A264"/>
<feature type="transmembrane region" description="Helical" evidence="8">
    <location>
        <begin position="412"/>
        <end position="433"/>
    </location>
</feature>
<dbReference type="Pfam" id="PF07690">
    <property type="entry name" value="MFS_1"/>
    <property type="match status" value="1"/>
</dbReference>
<keyword evidence="2" id="KW-0813">Transport</keyword>
<keyword evidence="5 8" id="KW-1133">Transmembrane helix</keyword>
<evidence type="ECO:0000256" key="8">
    <source>
        <dbReference type="SAM" id="Phobius"/>
    </source>
</evidence>
<feature type="region of interest" description="Disordered" evidence="7">
    <location>
        <begin position="1"/>
        <end position="54"/>
    </location>
</feature>
<feature type="compositionally biased region" description="Low complexity" evidence="7">
    <location>
        <begin position="274"/>
        <end position="294"/>
    </location>
</feature>
<evidence type="ECO:0000256" key="3">
    <source>
        <dbReference type="ARBA" id="ARBA00022475"/>
    </source>
</evidence>
<feature type="transmembrane region" description="Helical" evidence="8">
    <location>
        <begin position="322"/>
        <end position="347"/>
    </location>
</feature>
<dbReference type="SUPFAM" id="SSF103473">
    <property type="entry name" value="MFS general substrate transporter"/>
    <property type="match status" value="1"/>
</dbReference>
<feature type="transmembrane region" description="Helical" evidence="8">
    <location>
        <begin position="387"/>
        <end position="406"/>
    </location>
</feature>
<feature type="transmembrane region" description="Helical" evidence="8">
    <location>
        <begin position="63"/>
        <end position="85"/>
    </location>
</feature>
<keyword evidence="6 8" id="KW-0472">Membrane</keyword>
<evidence type="ECO:0000256" key="6">
    <source>
        <dbReference type="ARBA" id="ARBA00023136"/>
    </source>
</evidence>
<evidence type="ECO:0000256" key="4">
    <source>
        <dbReference type="ARBA" id="ARBA00022692"/>
    </source>
</evidence>
<feature type="transmembrane region" description="Helical" evidence="8">
    <location>
        <begin position="190"/>
        <end position="211"/>
    </location>
</feature>
<feature type="transmembrane region" description="Helical" evidence="8">
    <location>
        <begin position="353"/>
        <end position="375"/>
    </location>
</feature>
<feature type="compositionally biased region" description="Basic and acidic residues" evidence="7">
    <location>
        <begin position="1"/>
        <end position="10"/>
    </location>
</feature>
<evidence type="ECO:0000259" key="9">
    <source>
        <dbReference type="PROSITE" id="PS50850"/>
    </source>
</evidence>
<feature type="transmembrane region" description="Helical" evidence="8">
    <location>
        <begin position="217"/>
        <end position="236"/>
    </location>
</feature>
<feature type="region of interest" description="Disordered" evidence="7">
    <location>
        <begin position="243"/>
        <end position="294"/>
    </location>
</feature>
<feature type="transmembrane region" description="Helical" evidence="8">
    <location>
        <begin position="480"/>
        <end position="500"/>
    </location>
</feature>
<evidence type="ECO:0000256" key="1">
    <source>
        <dbReference type="ARBA" id="ARBA00004651"/>
    </source>
</evidence>
<dbReference type="PANTHER" id="PTHR23517:SF3">
    <property type="entry name" value="INTEGRAL MEMBRANE TRANSPORT PROTEIN"/>
    <property type="match status" value="1"/>
</dbReference>
<evidence type="ECO:0000256" key="2">
    <source>
        <dbReference type="ARBA" id="ARBA00022448"/>
    </source>
</evidence>
<comment type="caution">
    <text evidence="10">The sequence shown here is derived from an EMBL/GenBank/DDBJ whole genome shotgun (WGS) entry which is preliminary data.</text>
</comment>
<organism evidence="10 11">
    <name type="scientific">Allostreptomyces psammosilenae</name>
    <dbReference type="NCBI Taxonomy" id="1892865"/>
    <lineage>
        <taxon>Bacteria</taxon>
        <taxon>Bacillati</taxon>
        <taxon>Actinomycetota</taxon>
        <taxon>Actinomycetes</taxon>
        <taxon>Kitasatosporales</taxon>
        <taxon>Streptomycetaceae</taxon>
        <taxon>Allostreptomyces</taxon>
    </lineage>
</organism>
<comment type="subcellular location">
    <subcellularLocation>
        <location evidence="1">Cell membrane</location>
        <topology evidence="1">Multi-pass membrane protein</topology>
    </subcellularLocation>
</comment>
<dbReference type="Gene3D" id="1.20.1250.20">
    <property type="entry name" value="MFS general substrate transporter like domains"/>
    <property type="match status" value="1"/>
</dbReference>
<evidence type="ECO:0000256" key="5">
    <source>
        <dbReference type="ARBA" id="ARBA00022989"/>
    </source>
</evidence>